<dbReference type="AlphaFoldDB" id="A0A9N9JJT0"/>
<gene>
    <name evidence="1" type="ORF">RFULGI_LOCUS15718</name>
</gene>
<evidence type="ECO:0000313" key="2">
    <source>
        <dbReference type="Proteomes" id="UP000789396"/>
    </source>
</evidence>
<protein>
    <submittedName>
        <fullName evidence="1">7418_t:CDS:1</fullName>
    </submittedName>
</protein>
<accession>A0A9N9JJT0</accession>
<dbReference type="Proteomes" id="UP000789396">
    <property type="component" value="Unassembled WGS sequence"/>
</dbReference>
<keyword evidence="2" id="KW-1185">Reference proteome</keyword>
<evidence type="ECO:0000313" key="1">
    <source>
        <dbReference type="EMBL" id="CAG8779844.1"/>
    </source>
</evidence>
<feature type="non-terminal residue" evidence="1">
    <location>
        <position position="1"/>
    </location>
</feature>
<dbReference type="EMBL" id="CAJVPZ010051939">
    <property type="protein sequence ID" value="CAG8779844.1"/>
    <property type="molecule type" value="Genomic_DNA"/>
</dbReference>
<sequence length="54" mass="6297">FIYYQENSIRLGQIRAIVLANEILKLKIQKIIKFDELPKNIQSNNHQVSSQLGE</sequence>
<reference evidence="1" key="1">
    <citation type="submission" date="2021-06" db="EMBL/GenBank/DDBJ databases">
        <authorList>
            <person name="Kallberg Y."/>
            <person name="Tangrot J."/>
            <person name="Rosling A."/>
        </authorList>
    </citation>
    <scope>NUCLEOTIDE SEQUENCE</scope>
    <source>
        <strain evidence="1">IN212</strain>
    </source>
</reference>
<name>A0A9N9JJT0_9GLOM</name>
<organism evidence="1 2">
    <name type="scientific">Racocetra fulgida</name>
    <dbReference type="NCBI Taxonomy" id="60492"/>
    <lineage>
        <taxon>Eukaryota</taxon>
        <taxon>Fungi</taxon>
        <taxon>Fungi incertae sedis</taxon>
        <taxon>Mucoromycota</taxon>
        <taxon>Glomeromycotina</taxon>
        <taxon>Glomeromycetes</taxon>
        <taxon>Diversisporales</taxon>
        <taxon>Gigasporaceae</taxon>
        <taxon>Racocetra</taxon>
    </lineage>
</organism>
<comment type="caution">
    <text evidence="1">The sequence shown here is derived from an EMBL/GenBank/DDBJ whole genome shotgun (WGS) entry which is preliminary data.</text>
</comment>
<proteinExistence type="predicted"/>
<feature type="non-terminal residue" evidence="1">
    <location>
        <position position="54"/>
    </location>
</feature>